<evidence type="ECO:0000313" key="1">
    <source>
        <dbReference type="EMBL" id="NOE20457.1"/>
    </source>
</evidence>
<proteinExistence type="predicted"/>
<gene>
    <name evidence="1" type="ORF">GS634_20210</name>
</gene>
<evidence type="ECO:0000313" key="2">
    <source>
        <dbReference type="Proteomes" id="UP000597886"/>
    </source>
</evidence>
<dbReference type="AlphaFoldDB" id="A0AA91BT76"/>
<dbReference type="Proteomes" id="UP000597886">
    <property type="component" value="Unassembled WGS sequence"/>
</dbReference>
<name>A0AA91BT76_9RHOB</name>
<sequence length="57" mass="6067">MSLAALSLAACAPRPKLCPLQPPQPEYALPQGCRVQWEGADGGAYFICEDGREGFVS</sequence>
<comment type="caution">
    <text evidence="1">The sequence shown here is derived from an EMBL/GenBank/DDBJ whole genome shotgun (WGS) entry which is preliminary data.</text>
</comment>
<protein>
    <submittedName>
        <fullName evidence="1">Uncharacterized protein</fullName>
    </submittedName>
</protein>
<organism evidence="1 2">
    <name type="scientific">Ruegeria atlantica</name>
    <dbReference type="NCBI Taxonomy" id="81569"/>
    <lineage>
        <taxon>Bacteria</taxon>
        <taxon>Pseudomonadati</taxon>
        <taxon>Pseudomonadota</taxon>
        <taxon>Alphaproteobacteria</taxon>
        <taxon>Rhodobacterales</taxon>
        <taxon>Roseobacteraceae</taxon>
        <taxon>Ruegeria</taxon>
    </lineage>
</organism>
<reference evidence="1" key="1">
    <citation type="submission" date="2019-12" db="EMBL/GenBank/DDBJ databases">
        <title>Ruegeria JWLKs population differentiation of coral mucus and skeleton niches.</title>
        <authorList>
            <person name="Luo D."/>
        </authorList>
    </citation>
    <scope>NUCLEOTIDE SEQUENCE</scope>
    <source>
        <strain evidence="1">HKCCD6181</strain>
    </source>
</reference>
<accession>A0AA91BT76</accession>
<dbReference type="RefSeq" id="WP_170417885.1">
    <property type="nucleotide sequence ID" value="NZ_WVRA01000010.1"/>
</dbReference>
<dbReference type="EMBL" id="WVRA01000010">
    <property type="protein sequence ID" value="NOE20457.1"/>
    <property type="molecule type" value="Genomic_DNA"/>
</dbReference>